<dbReference type="AlphaFoldDB" id="A0A1S3Z9H2"/>
<gene>
    <name evidence="1" type="primary">LOC107784448</name>
</gene>
<dbReference type="PANTHER" id="PTHR33067:SF31">
    <property type="entry name" value="RNA-DIRECTED DNA POLYMERASE"/>
    <property type="match status" value="1"/>
</dbReference>
<dbReference type="PANTHER" id="PTHR33067">
    <property type="entry name" value="RNA-DIRECTED DNA POLYMERASE-RELATED"/>
    <property type="match status" value="1"/>
</dbReference>
<proteinExistence type="predicted"/>
<dbReference type="RefSeq" id="XP_016461066.1">
    <property type="nucleotide sequence ID" value="XM_016605580.1"/>
</dbReference>
<organism evidence="1">
    <name type="scientific">Nicotiana tabacum</name>
    <name type="common">Common tobacco</name>
    <dbReference type="NCBI Taxonomy" id="4097"/>
    <lineage>
        <taxon>Eukaryota</taxon>
        <taxon>Viridiplantae</taxon>
        <taxon>Streptophyta</taxon>
        <taxon>Embryophyta</taxon>
        <taxon>Tracheophyta</taxon>
        <taxon>Spermatophyta</taxon>
        <taxon>Magnoliopsida</taxon>
        <taxon>eudicotyledons</taxon>
        <taxon>Gunneridae</taxon>
        <taxon>Pentapetalae</taxon>
        <taxon>asterids</taxon>
        <taxon>lamiids</taxon>
        <taxon>Solanales</taxon>
        <taxon>Solanaceae</taxon>
        <taxon>Nicotianoideae</taxon>
        <taxon>Nicotianeae</taxon>
        <taxon>Nicotiana</taxon>
    </lineage>
</organism>
<name>A0A1S3Z9H2_TOBAC</name>
<accession>A0A1S3Z9H2</accession>
<reference evidence="1" key="1">
    <citation type="submission" date="2025-08" db="UniProtKB">
        <authorList>
            <consortium name="RefSeq"/>
        </authorList>
    </citation>
    <scope>IDENTIFICATION</scope>
</reference>
<evidence type="ECO:0000313" key="1">
    <source>
        <dbReference type="RefSeq" id="XP_016461066.1"/>
    </source>
</evidence>
<dbReference type="OrthoDB" id="10272734at2759"/>
<protein>
    <submittedName>
        <fullName evidence="1">Uncharacterized protein</fullName>
    </submittedName>
</protein>
<dbReference type="PaxDb" id="4097-A0A1S3Z9H2"/>
<dbReference type="KEGG" id="nta:107784448"/>
<sequence length="133" mass="14934">MPAYAKCLTEILSKKRKVKETSVINFIKHCSAILQNKLPQKCGDPGSFTIPYSLGSTKFEKSLCDSGAFINLMPFSILGNWRERLEKSVEIGRRDSIPVSLQLVDQTTIIPEGIMEDVLVRGINLCSLWTSLW</sequence>